<dbReference type="GO" id="GO:0019029">
    <property type="term" value="C:helical viral capsid"/>
    <property type="evidence" value="ECO:0007669"/>
    <property type="project" value="UniProtKB-KW"/>
</dbReference>
<evidence type="ECO:0000256" key="6">
    <source>
        <dbReference type="ARBA" id="ARBA00022561"/>
    </source>
</evidence>
<name>A0A191KWE2_9VIRU</name>
<keyword evidence="10" id="KW-0687">Ribonucleoprotein</keyword>
<evidence type="ECO:0000256" key="7">
    <source>
        <dbReference type="ARBA" id="ARBA00022844"/>
    </source>
</evidence>
<comment type="function">
    <text evidence="12">Binds dsRNA and ssRNA and probably participates in the packaging of viral genome. In the dsRNA binding mode, the nucleocapsid protein specifically binds to the vRNA panhandle secondary structure formed at the termini of viral genome. Does not discriminate between viral and nonviral RNAs through ssRNA binding mode. Displays dsDNA endonuclease activity that is sequence non-specific.</text>
</comment>
<keyword evidence="5" id="KW-1139">Helical capsid protein</keyword>
<dbReference type="Pfam" id="PF02477">
    <property type="entry name" value="Nairo_nucleo"/>
    <property type="match status" value="1"/>
</dbReference>
<comment type="similarity">
    <text evidence="3">Belongs to the nairovirus nucleocapsid protein family.</text>
</comment>
<protein>
    <recommendedName>
        <fullName evidence="4">Nucleoprotein</fullName>
    </recommendedName>
    <alternativeName>
        <fullName evidence="11">Nucleocapsid protein</fullName>
    </alternativeName>
</protein>
<evidence type="ECO:0000256" key="2">
    <source>
        <dbReference type="ARBA" id="ARBA00004328"/>
    </source>
</evidence>
<keyword evidence="9 14" id="KW-0543">Viral nucleoprotein</keyword>
<comment type="subcellular location">
    <subcellularLocation>
        <location evidence="2">Virion</location>
    </subcellularLocation>
</comment>
<keyword evidence="7" id="KW-0946">Virion</keyword>
<evidence type="ECO:0000256" key="10">
    <source>
        <dbReference type="ARBA" id="ARBA00023274"/>
    </source>
</evidence>
<dbReference type="OrthoDB" id="7392at10239"/>
<organism evidence="14 15">
    <name type="scientific">Zirqa virus</name>
    <dbReference type="NCBI Taxonomy" id="1810947"/>
    <lineage>
        <taxon>Viruses</taxon>
        <taxon>Riboviria</taxon>
        <taxon>Orthornavirae</taxon>
        <taxon>Negarnaviricota</taxon>
        <taxon>Polyploviricotina</taxon>
        <taxon>Bunyaviricetes</taxon>
        <taxon>Hareavirales</taxon>
        <taxon>Nairoviridae</taxon>
        <taxon>Orthonairovirus</taxon>
        <taxon>Orthonairovirus zirkuense</taxon>
    </lineage>
</organism>
<evidence type="ECO:0000313" key="15">
    <source>
        <dbReference type="Proteomes" id="UP000290290"/>
    </source>
</evidence>
<evidence type="ECO:0000256" key="4">
    <source>
        <dbReference type="ARBA" id="ARBA00014389"/>
    </source>
</evidence>
<proteinExistence type="inferred from homology"/>
<evidence type="ECO:0000256" key="11">
    <source>
        <dbReference type="ARBA" id="ARBA00033344"/>
    </source>
</evidence>
<dbReference type="Proteomes" id="UP000290290">
    <property type="component" value="Genome"/>
</dbReference>
<evidence type="ECO:0000256" key="5">
    <source>
        <dbReference type="ARBA" id="ARBA00022497"/>
    </source>
</evidence>
<evidence type="ECO:0000256" key="3">
    <source>
        <dbReference type="ARBA" id="ARBA00009355"/>
    </source>
</evidence>
<reference evidence="14 15" key="1">
    <citation type="journal article" date="2016" name="Viruses">
        <title>Genomic Characterization of the Genus Nairovirus (Family Bunyaviridae).</title>
        <authorList>
            <person name="Kuhn J.H."/>
            <person name="Wiley M.R."/>
            <person name="Rodriguez S.E."/>
            <person name="Bao Y."/>
            <person name="Prieto K."/>
            <person name="Travassos da Rosa A.P."/>
            <person name="Guzman H."/>
            <person name="Savji N."/>
            <person name="Ladner J.T."/>
            <person name="Tesh R.B."/>
            <person name="Wada J."/>
            <person name="Jahrling P.B."/>
            <person name="Bente D.A."/>
            <person name="Palacios G."/>
        </authorList>
    </citation>
    <scope>NUCLEOTIDE SEQUENCE [LARGE SCALE GENOMIC DNA]</scope>
    <source>
        <strain evidence="14 15">Por 7866</strain>
    </source>
</reference>
<comment type="cofactor">
    <cofactor evidence="1">
        <name>Mn(2+)</name>
        <dbReference type="ChEBI" id="CHEBI:29035"/>
    </cofactor>
</comment>
<dbReference type="GO" id="GO:0003723">
    <property type="term" value="F:RNA binding"/>
    <property type="evidence" value="ECO:0007669"/>
    <property type="project" value="UniProtKB-KW"/>
</dbReference>
<evidence type="ECO:0000256" key="12">
    <source>
        <dbReference type="ARBA" id="ARBA00046210"/>
    </source>
</evidence>
<evidence type="ECO:0000256" key="9">
    <source>
        <dbReference type="ARBA" id="ARBA00023086"/>
    </source>
</evidence>
<dbReference type="KEGG" id="vg:41704200"/>
<evidence type="ECO:0000256" key="8">
    <source>
        <dbReference type="ARBA" id="ARBA00022884"/>
    </source>
</evidence>
<dbReference type="GO" id="GO:0019013">
    <property type="term" value="C:viral nucleocapsid"/>
    <property type="evidence" value="ECO:0007669"/>
    <property type="project" value="UniProtKB-KW"/>
</dbReference>
<keyword evidence="8" id="KW-0694">RNA-binding</keyword>
<keyword evidence="6" id="KW-0167">Capsid protein</keyword>
<evidence type="ECO:0000313" key="14">
    <source>
        <dbReference type="EMBL" id="AMT75439.1"/>
    </source>
</evidence>
<evidence type="ECO:0000256" key="1">
    <source>
        <dbReference type="ARBA" id="ARBA00001936"/>
    </source>
</evidence>
<accession>A0A191KWE2</accession>
<dbReference type="RefSeq" id="YP_009551666.1">
    <property type="nucleotide sequence ID" value="NC_040521.1"/>
</dbReference>
<comment type="subunit">
    <text evidence="13">Probable homooligomer; forms a double superhelical polymer. Monomer.</text>
</comment>
<dbReference type="EMBL" id="KU925502">
    <property type="protein sequence ID" value="AMT75439.1"/>
    <property type="molecule type" value="Viral_cRNA"/>
</dbReference>
<dbReference type="GeneID" id="41704200"/>
<dbReference type="InterPro" id="IPR003486">
    <property type="entry name" value="Nairo_nucleocap"/>
</dbReference>
<sequence length="494" mass="55338">MTSRIRYQNYALDFQTTNDWETWWSGFKAKHSSVGVSFTNFDSFFQGRIDVSRYIDEVQKIQGNSHADAQRDAILAQATVDTTRFAAPVKYCGWLVNRTFVTSAFNWFQVNSNHPDVKIWDASYDKLKTQLPSLEQVQGYIRSAIKFRNETGMPGDIGFAVLSGNTPATWKVPMDCINEIQEMLKDMRDRQNAAFGSNRNKEQSRRNGEYMAGLVLGSESILGETPWGSWNKKNKGDKKLHLSSTALMNALQNKLITEADIDKFETDMKVELSVERDEDIKKAITEILGVIEVFKVEKNAMNGNNTGGFLQQGSNIDVVFSSFYWAWKSGCGINEFPALSKFLHALGQKFVGKAKVIEALSSVKFKWGKGLVNIISKDYFADRIHMHPAVLTSGRINNDMVSCFGPVPAHDPDLAVNGCASVRHLTNMETRKNNTCAYAIASLFRVFKAAYPAYDQLEVVPMEHMLHQSFLGKTSGMQNSSMISGNALDVNIVA</sequence>
<dbReference type="Gene3D" id="1.20.58.1110">
    <property type="match status" value="1"/>
</dbReference>
<dbReference type="GO" id="GO:1990904">
    <property type="term" value="C:ribonucleoprotein complex"/>
    <property type="evidence" value="ECO:0007669"/>
    <property type="project" value="UniProtKB-KW"/>
</dbReference>
<evidence type="ECO:0000256" key="13">
    <source>
        <dbReference type="ARBA" id="ARBA00046354"/>
    </source>
</evidence>